<reference evidence="1" key="1">
    <citation type="submission" date="2018-05" db="EMBL/GenBank/DDBJ databases">
        <authorList>
            <person name="Lanie J.A."/>
            <person name="Ng W.-L."/>
            <person name="Kazmierczak K.M."/>
            <person name="Andrzejewski T.M."/>
            <person name="Davidsen T.M."/>
            <person name="Wayne K.J."/>
            <person name="Tettelin H."/>
            <person name="Glass J.I."/>
            <person name="Rusch D."/>
            <person name="Podicherti R."/>
            <person name="Tsui H.-C.T."/>
            <person name="Winkler M.E."/>
        </authorList>
    </citation>
    <scope>NUCLEOTIDE SEQUENCE</scope>
</reference>
<evidence type="ECO:0000313" key="1">
    <source>
        <dbReference type="EMBL" id="SUZ92862.1"/>
    </source>
</evidence>
<name>A0A381RLZ6_9ZZZZ</name>
<evidence type="ECO:0008006" key="2">
    <source>
        <dbReference type="Google" id="ProtNLM"/>
    </source>
</evidence>
<gene>
    <name evidence="1" type="ORF">METZ01_LOCUS45716</name>
</gene>
<sequence length="219" mass="24012">MIIKVAQINSVFLFAGLMIILPDTADAARPAKLPSLESLSSPLSTEKNLAPPTVFGGVGRKLPTWQAGFDLLLLSTPHYSAFRNRLELRNHVYWGEWWYNDRWGIKGLFSEQSFRMFSATGNRSESKTSHLGALAKTQHSLTDSWKISAGLGVVKTELALGSQLKQGNSLVTEFRMGMEMSANFWTEVGILTIDSASGSGSEDQRLGSTGYLIGLSYGF</sequence>
<proteinExistence type="predicted"/>
<organism evidence="1">
    <name type="scientific">marine metagenome</name>
    <dbReference type="NCBI Taxonomy" id="408172"/>
    <lineage>
        <taxon>unclassified sequences</taxon>
        <taxon>metagenomes</taxon>
        <taxon>ecological metagenomes</taxon>
    </lineage>
</organism>
<dbReference type="AlphaFoldDB" id="A0A381RLZ6"/>
<dbReference type="EMBL" id="UINC01002096">
    <property type="protein sequence ID" value="SUZ92862.1"/>
    <property type="molecule type" value="Genomic_DNA"/>
</dbReference>
<protein>
    <recommendedName>
        <fullName evidence="2">Outer membrane protein beta-barrel domain-containing protein</fullName>
    </recommendedName>
</protein>
<accession>A0A381RLZ6</accession>